<dbReference type="PANTHER" id="PTHR10605">
    <property type="entry name" value="HEPARAN SULFATE SULFOTRANSFERASE"/>
    <property type="match status" value="1"/>
</dbReference>
<evidence type="ECO:0000313" key="4">
    <source>
        <dbReference type="EMBL" id="QIE56139.1"/>
    </source>
</evidence>
<dbReference type="RefSeq" id="WP_165098973.1">
    <property type="nucleotide sequence ID" value="NZ_CP049056.1"/>
</dbReference>
<name>A0A7L5C2P3_9RHOB</name>
<dbReference type="EMBL" id="CP049056">
    <property type="protein sequence ID" value="QIE56139.1"/>
    <property type="molecule type" value="Genomic_DNA"/>
</dbReference>
<protein>
    <submittedName>
        <fullName evidence="4">Sulfotransferase domain-containing protein</fullName>
    </submittedName>
</protein>
<dbReference type="AlphaFoldDB" id="A0A7L5C2P3"/>
<keyword evidence="5" id="KW-1185">Reference proteome</keyword>
<dbReference type="KEGG" id="hdh:G5B40_12120"/>
<evidence type="ECO:0000256" key="1">
    <source>
        <dbReference type="ARBA" id="ARBA00022679"/>
    </source>
</evidence>
<keyword evidence="2" id="KW-0325">Glycoprotein</keyword>
<gene>
    <name evidence="4" type="ORF">G5B40_12120</name>
</gene>
<dbReference type="Proteomes" id="UP000503336">
    <property type="component" value="Chromosome"/>
</dbReference>
<dbReference type="GO" id="GO:0008146">
    <property type="term" value="F:sulfotransferase activity"/>
    <property type="evidence" value="ECO:0007669"/>
    <property type="project" value="InterPro"/>
</dbReference>
<dbReference type="Gene3D" id="3.40.50.300">
    <property type="entry name" value="P-loop containing nucleotide triphosphate hydrolases"/>
    <property type="match status" value="1"/>
</dbReference>
<organism evidence="4 5">
    <name type="scientific">Pikeienuella piscinae</name>
    <dbReference type="NCBI Taxonomy" id="2748098"/>
    <lineage>
        <taxon>Bacteria</taxon>
        <taxon>Pseudomonadati</taxon>
        <taxon>Pseudomonadota</taxon>
        <taxon>Alphaproteobacteria</taxon>
        <taxon>Rhodobacterales</taxon>
        <taxon>Paracoccaceae</taxon>
        <taxon>Pikeienuella</taxon>
    </lineage>
</organism>
<reference evidence="4 5" key="1">
    <citation type="submission" date="2020-02" db="EMBL/GenBank/DDBJ databases">
        <title>complete genome sequence of Rhodobacteraceae bacterium.</title>
        <authorList>
            <person name="Park J."/>
            <person name="Kim Y.-S."/>
            <person name="Kim K.-H."/>
        </authorList>
    </citation>
    <scope>NUCLEOTIDE SEQUENCE [LARGE SCALE GENOMIC DNA]</scope>
    <source>
        <strain evidence="4 5">RR4-56</strain>
    </source>
</reference>
<accession>A0A7L5C2P3</accession>
<sequence>MKKLFLCVGAAKTGTTWLYSTIRKNPDLWFTPEKELNYFFSVHGRFDRLTQTIRDKKLERVREWAEGPGSEAAQRETRLDWYRRYAAGPISDAWYRDLFAGAPEDAWACDFSPSTSLLPDAGWEAVMRFAPEIRIVYVLREPEARLWSHAKFHAAYIGKLDEFQNMSLAEMERFINRYSLTEDGDYGSHLSRIYARAPRENVLLIKYDRIAKNPREVLLEVEEHLGVRRTPIRLQRLAERVNVSEDVKRPKGFGEAYRQQFAREMDSLVEQGVEFARPWAELHSRRPIARLRRAARRLRI</sequence>
<dbReference type="InterPro" id="IPR037359">
    <property type="entry name" value="NST/OST"/>
</dbReference>
<dbReference type="PANTHER" id="PTHR10605:SF56">
    <property type="entry name" value="BIFUNCTIONAL HEPARAN SULFATE N-DEACETYLASE_N-SULFOTRANSFERASE"/>
    <property type="match status" value="1"/>
</dbReference>
<evidence type="ECO:0000256" key="2">
    <source>
        <dbReference type="ARBA" id="ARBA00023180"/>
    </source>
</evidence>
<dbReference type="Pfam" id="PF00685">
    <property type="entry name" value="Sulfotransfer_1"/>
    <property type="match status" value="1"/>
</dbReference>
<feature type="domain" description="Sulfotransferase" evidence="3">
    <location>
        <begin position="6"/>
        <end position="243"/>
    </location>
</feature>
<dbReference type="SUPFAM" id="SSF52540">
    <property type="entry name" value="P-loop containing nucleoside triphosphate hydrolases"/>
    <property type="match status" value="1"/>
</dbReference>
<evidence type="ECO:0000313" key="5">
    <source>
        <dbReference type="Proteomes" id="UP000503336"/>
    </source>
</evidence>
<keyword evidence="1 4" id="KW-0808">Transferase</keyword>
<proteinExistence type="predicted"/>
<dbReference type="InterPro" id="IPR000863">
    <property type="entry name" value="Sulfotransferase_dom"/>
</dbReference>
<evidence type="ECO:0000259" key="3">
    <source>
        <dbReference type="Pfam" id="PF00685"/>
    </source>
</evidence>
<dbReference type="InterPro" id="IPR027417">
    <property type="entry name" value="P-loop_NTPase"/>
</dbReference>